<protein>
    <submittedName>
        <fullName evidence="1">Uncharacterized protein</fullName>
    </submittedName>
</protein>
<sequence length="115" mass="12718">MNTINSKIDALNAKGALSVHMELELIHAQNVQVKECVNMVSSENLVVNAKGLPFVSMINREIVVIHVEVANDVNIRKIEEYVMNVHLNQATSVNEDTLMELVVLHAAMLNTIITA</sequence>
<reference evidence="1" key="1">
    <citation type="journal article" date="2019" name="MBio">
        <title>Virus Genomes from Deep Sea Sediments Expand the Ocean Megavirome and Support Independent Origins of Viral Gigantism.</title>
        <authorList>
            <person name="Backstrom D."/>
            <person name="Yutin N."/>
            <person name="Jorgensen S.L."/>
            <person name="Dharamshi J."/>
            <person name="Homa F."/>
            <person name="Zaremba-Niedwiedzka K."/>
            <person name="Spang A."/>
            <person name="Wolf Y.I."/>
            <person name="Koonin E.V."/>
            <person name="Ettema T.J."/>
        </authorList>
    </citation>
    <scope>NUCLEOTIDE SEQUENCE</scope>
</reference>
<dbReference type="EMBL" id="MK500589">
    <property type="protein sequence ID" value="QBK93003.1"/>
    <property type="molecule type" value="Genomic_DNA"/>
</dbReference>
<name>A0A481ZAQ5_9VIRU</name>
<organism evidence="1">
    <name type="scientific">Pithovirus LCPAC403</name>
    <dbReference type="NCBI Taxonomy" id="2506596"/>
    <lineage>
        <taxon>Viruses</taxon>
        <taxon>Pithoviruses</taxon>
    </lineage>
</organism>
<gene>
    <name evidence="1" type="ORF">LCPAC403_01370</name>
</gene>
<accession>A0A481ZAQ5</accession>
<proteinExistence type="predicted"/>
<evidence type="ECO:0000313" key="1">
    <source>
        <dbReference type="EMBL" id="QBK93003.1"/>
    </source>
</evidence>